<evidence type="ECO:0000256" key="7">
    <source>
        <dbReference type="SAM" id="MobiDB-lite"/>
    </source>
</evidence>
<dbReference type="Gene3D" id="4.10.990.10">
    <property type="match status" value="1"/>
</dbReference>
<feature type="domain" description="Large ribosomal subunit protein uL15/eL18" evidence="8">
    <location>
        <begin position="72"/>
        <end position="143"/>
    </location>
</feature>
<dbReference type="Proteomes" id="UP000199259">
    <property type="component" value="Unassembled WGS sequence"/>
</dbReference>
<organism evidence="9 10">
    <name type="scientific">Methanolobus vulcani</name>
    <dbReference type="NCBI Taxonomy" id="38026"/>
    <lineage>
        <taxon>Archaea</taxon>
        <taxon>Methanobacteriati</taxon>
        <taxon>Methanobacteriota</taxon>
        <taxon>Stenosarchaea group</taxon>
        <taxon>Methanomicrobia</taxon>
        <taxon>Methanosarcinales</taxon>
        <taxon>Methanosarcinaceae</taxon>
        <taxon>Methanolobus</taxon>
    </lineage>
</organism>
<evidence type="ECO:0000259" key="8">
    <source>
        <dbReference type="Pfam" id="PF00828"/>
    </source>
</evidence>
<evidence type="ECO:0000256" key="6">
    <source>
        <dbReference type="RuleBase" id="RU003888"/>
    </source>
</evidence>
<dbReference type="PANTHER" id="PTHR11721:SF3">
    <property type="entry name" value="LARGE RIBOSOMAL SUBUNIT PROTEIN UL15"/>
    <property type="match status" value="1"/>
</dbReference>
<dbReference type="InterPro" id="IPR001196">
    <property type="entry name" value="Ribosomal_uL15_CS"/>
</dbReference>
<evidence type="ECO:0000313" key="10">
    <source>
        <dbReference type="Proteomes" id="UP000199259"/>
    </source>
</evidence>
<gene>
    <name evidence="5" type="primary">rpl15</name>
    <name evidence="9" type="ORF">SAMN04488589_1007</name>
</gene>
<name>A0A7Z7AVV5_9EURY</name>
<comment type="subunit">
    <text evidence="5">Part of the 50S ribosomal subunit.</text>
</comment>
<evidence type="ECO:0000256" key="2">
    <source>
        <dbReference type="ARBA" id="ARBA00022980"/>
    </source>
</evidence>
<evidence type="ECO:0000313" key="9">
    <source>
        <dbReference type="EMBL" id="SDF64774.1"/>
    </source>
</evidence>
<dbReference type="GO" id="GO:0019843">
    <property type="term" value="F:rRNA binding"/>
    <property type="evidence" value="ECO:0007669"/>
    <property type="project" value="UniProtKB-UniRule"/>
</dbReference>
<dbReference type="HAMAP" id="MF_01341">
    <property type="entry name" value="Ribosomal_uL15"/>
    <property type="match status" value="1"/>
</dbReference>
<dbReference type="InterPro" id="IPR036227">
    <property type="entry name" value="Ribosomal_uL15/eL18_sf"/>
</dbReference>
<keyword evidence="10" id="KW-1185">Reference proteome</keyword>
<keyword evidence="5" id="KW-0694">RNA-binding</keyword>
<evidence type="ECO:0000256" key="4">
    <source>
        <dbReference type="ARBA" id="ARBA00035200"/>
    </source>
</evidence>
<dbReference type="PROSITE" id="PS00475">
    <property type="entry name" value="RIBOSOMAL_L15"/>
    <property type="match status" value="1"/>
</dbReference>
<dbReference type="GO" id="GO:0022625">
    <property type="term" value="C:cytosolic large ribosomal subunit"/>
    <property type="evidence" value="ECO:0007669"/>
    <property type="project" value="TreeGrafter"/>
</dbReference>
<accession>A0A7Z7AVV5</accession>
<dbReference type="GO" id="GO:0006412">
    <property type="term" value="P:translation"/>
    <property type="evidence" value="ECO:0007669"/>
    <property type="project" value="UniProtKB-UniRule"/>
</dbReference>
<feature type="compositionally biased region" description="Basic residues" evidence="7">
    <location>
        <begin position="1"/>
        <end position="13"/>
    </location>
</feature>
<dbReference type="EMBL" id="FNCA01000003">
    <property type="protein sequence ID" value="SDF64774.1"/>
    <property type="molecule type" value="Genomic_DNA"/>
</dbReference>
<proteinExistence type="inferred from homology"/>
<reference evidence="9 10" key="1">
    <citation type="submission" date="2016-10" db="EMBL/GenBank/DDBJ databases">
        <authorList>
            <person name="Varghese N."/>
            <person name="Submissions S."/>
        </authorList>
    </citation>
    <scope>NUCLEOTIDE SEQUENCE [LARGE SCALE GENOMIC DNA]</scope>
    <source>
        <strain evidence="9 10">PL 12/M</strain>
    </source>
</reference>
<comment type="caution">
    <text evidence="9">The sequence shown here is derived from an EMBL/GenBank/DDBJ whole genome shotgun (WGS) entry which is preliminary data.</text>
</comment>
<keyword evidence="2 5" id="KW-0689">Ribosomal protein</keyword>
<dbReference type="InterPro" id="IPR030878">
    <property type="entry name" value="Ribosomal_uL15"/>
</dbReference>
<evidence type="ECO:0000256" key="5">
    <source>
        <dbReference type="HAMAP-Rule" id="MF_01341"/>
    </source>
</evidence>
<dbReference type="RefSeq" id="WP_091709267.1">
    <property type="nucleotide sequence ID" value="NZ_FNCA01000003.1"/>
</dbReference>
<dbReference type="GO" id="GO:0003735">
    <property type="term" value="F:structural constituent of ribosome"/>
    <property type="evidence" value="ECO:0007669"/>
    <property type="project" value="InterPro"/>
</dbReference>
<keyword evidence="3 5" id="KW-0687">Ribonucleoprotein</keyword>
<feature type="region of interest" description="Disordered" evidence="7">
    <location>
        <begin position="1"/>
        <end position="40"/>
    </location>
</feature>
<dbReference type="AlphaFoldDB" id="A0A7Z7AVV5"/>
<protein>
    <recommendedName>
        <fullName evidence="4 5">Large ribosomal subunit protein uL15</fullName>
    </recommendedName>
</protein>
<dbReference type="InterPro" id="IPR021131">
    <property type="entry name" value="Ribosomal_uL15/eL18"/>
</dbReference>
<dbReference type="OrthoDB" id="9418at2157"/>
<comment type="function">
    <text evidence="5">Binds to the 23S rRNA.</text>
</comment>
<dbReference type="InterPro" id="IPR027386">
    <property type="entry name" value="Rbsml_uL15_N"/>
</dbReference>
<evidence type="ECO:0000256" key="1">
    <source>
        <dbReference type="ARBA" id="ARBA00007320"/>
    </source>
</evidence>
<sequence>MTSKKTNTKKFRGSRTCGGGTTKNRRGAGNRGGRGRSGENKHHFSRAVLLGYCRGHQRGFTRPLKVLKDASIVNVGELDELADQLVEDGFAELQDGTYVIDLAVLDIDKVLGSGKVSKKLAITAAEFSASAKEKIEGAGGSCTEIEAEIEE</sequence>
<dbReference type="Gene3D" id="3.100.10.10">
    <property type="match status" value="1"/>
</dbReference>
<dbReference type="Pfam" id="PF00828">
    <property type="entry name" value="Ribosomal_L27A"/>
    <property type="match status" value="1"/>
</dbReference>
<dbReference type="PANTHER" id="PTHR11721">
    <property type="entry name" value="60S RIBOSOMAL PROTEIN L27A"/>
    <property type="match status" value="1"/>
</dbReference>
<comment type="similarity">
    <text evidence="1 5 6">Belongs to the universal ribosomal protein uL15 family.</text>
</comment>
<dbReference type="SUPFAM" id="SSF52080">
    <property type="entry name" value="Ribosomal proteins L15p and L18e"/>
    <property type="match status" value="1"/>
</dbReference>
<keyword evidence="5" id="KW-0699">rRNA-binding</keyword>
<evidence type="ECO:0000256" key="3">
    <source>
        <dbReference type="ARBA" id="ARBA00023274"/>
    </source>
</evidence>